<accession>A0AAF3FU49</accession>
<keyword evidence="1" id="KW-0472">Membrane</keyword>
<evidence type="ECO:0000256" key="1">
    <source>
        <dbReference type="SAM" id="Phobius"/>
    </source>
</evidence>
<protein>
    <submittedName>
        <fullName evidence="3">Uncharacterized protein</fullName>
    </submittedName>
</protein>
<sequence length="215" mass="24973">MLLLGCVQIDFIQRPRFILNDPPIIFEIIFFTHLLAIISIHSKRPFFIQLYLKICLWFAGLGLLFTAGEATLALMTDHNRDFDGRAIVVMLLTLAFFGIPWIWQMLLTYSYYQWIRDERLKVEELMNLSSPFSISIEKGDLSFSGSLLQQSQQNRVAQHSNETFRQIGSSLAKDPEAQTPQNFHRLTFKHTDWLPGPNLRLDLYNSLFPIDELGY</sequence>
<keyword evidence="1" id="KW-1133">Transmembrane helix</keyword>
<keyword evidence="1" id="KW-0812">Transmembrane</keyword>
<evidence type="ECO:0000313" key="2">
    <source>
        <dbReference type="Proteomes" id="UP000887575"/>
    </source>
</evidence>
<evidence type="ECO:0000313" key="3">
    <source>
        <dbReference type="WBParaSite" id="MBELARI_LOCUS940"/>
    </source>
</evidence>
<reference evidence="3" key="1">
    <citation type="submission" date="2024-02" db="UniProtKB">
        <authorList>
            <consortium name="WormBaseParasite"/>
        </authorList>
    </citation>
    <scope>IDENTIFICATION</scope>
</reference>
<proteinExistence type="predicted"/>
<feature type="transmembrane region" description="Helical" evidence="1">
    <location>
        <begin position="87"/>
        <end position="112"/>
    </location>
</feature>
<keyword evidence="2" id="KW-1185">Reference proteome</keyword>
<feature type="transmembrane region" description="Helical" evidence="1">
    <location>
        <begin position="54"/>
        <end position="75"/>
    </location>
</feature>
<dbReference type="WBParaSite" id="MBELARI_LOCUS940">
    <property type="protein sequence ID" value="MBELARI_LOCUS940"/>
    <property type="gene ID" value="MBELARI_LOCUS940"/>
</dbReference>
<feature type="transmembrane region" description="Helical" evidence="1">
    <location>
        <begin position="24"/>
        <end position="42"/>
    </location>
</feature>
<organism evidence="2 3">
    <name type="scientific">Mesorhabditis belari</name>
    <dbReference type="NCBI Taxonomy" id="2138241"/>
    <lineage>
        <taxon>Eukaryota</taxon>
        <taxon>Metazoa</taxon>
        <taxon>Ecdysozoa</taxon>
        <taxon>Nematoda</taxon>
        <taxon>Chromadorea</taxon>
        <taxon>Rhabditida</taxon>
        <taxon>Rhabditina</taxon>
        <taxon>Rhabditomorpha</taxon>
        <taxon>Rhabditoidea</taxon>
        <taxon>Rhabditidae</taxon>
        <taxon>Mesorhabditinae</taxon>
        <taxon>Mesorhabditis</taxon>
    </lineage>
</organism>
<dbReference type="Proteomes" id="UP000887575">
    <property type="component" value="Unassembled WGS sequence"/>
</dbReference>
<dbReference type="AlphaFoldDB" id="A0AAF3FU49"/>
<name>A0AAF3FU49_9BILA</name>